<feature type="signal peptide" evidence="1">
    <location>
        <begin position="1"/>
        <end position="23"/>
    </location>
</feature>
<sequence>MRKLALLSVLALVFGLAACGGGAADGETRLRFVWWGNQDRATLTERAVRLFEQRNPGVRVDTTFTAFGAYWEKLATETAGGNPPDVIQMDYRYLNEYAGRGVLLDLSASLGKQIRTADWNQGLIGSGKVKDKQVGVPFAQNATTIVYDPKPFAAKGVPEPKLGWTWQDYLAQATRLSEGQVAGATDFAGTEDVFEMWLRQHGKQLYTADGQFAFGEADLRAFWQLAARFRAAGAFNHVELTSGLNQGPEQTPLGRRRTATEHSYDSIFGGYHAIRPGELKLAPYPSDDPKQLGQYRKPSQLLSVFARTKQQATALKLVDFLLNDEEAGKILGATRGLPPNLKIRAQVAQTLQGADRQVYDYETALDPHLGDAPPPPPKGDGAVYKLMQRLNEEVVFGRKSIDEAVKQFFADAANHLK</sequence>
<keyword evidence="2" id="KW-0813">Transport</keyword>
<dbReference type="PANTHER" id="PTHR43649:SF12">
    <property type="entry name" value="DIACETYLCHITOBIOSE BINDING PROTEIN DASA"/>
    <property type="match status" value="1"/>
</dbReference>
<dbReference type="Gene3D" id="3.40.190.10">
    <property type="entry name" value="Periplasmic binding protein-like II"/>
    <property type="match status" value="2"/>
</dbReference>
<dbReference type="SUPFAM" id="SSF53850">
    <property type="entry name" value="Periplasmic binding protein-like II"/>
    <property type="match status" value="1"/>
</dbReference>
<feature type="chain" id="PRO_5030777054" evidence="1">
    <location>
        <begin position="24"/>
        <end position="417"/>
    </location>
</feature>
<evidence type="ECO:0000313" key="2">
    <source>
        <dbReference type="EMBL" id="MBB4677371.1"/>
    </source>
</evidence>
<dbReference type="InterPro" id="IPR006059">
    <property type="entry name" value="SBP"/>
</dbReference>
<evidence type="ECO:0000256" key="1">
    <source>
        <dbReference type="SAM" id="SignalP"/>
    </source>
</evidence>
<comment type="caution">
    <text evidence="2">The sequence shown here is derived from an EMBL/GenBank/DDBJ whole genome shotgun (WGS) entry which is preliminary data.</text>
</comment>
<keyword evidence="1" id="KW-0732">Signal</keyword>
<evidence type="ECO:0000313" key="3">
    <source>
        <dbReference type="Proteomes" id="UP000533598"/>
    </source>
</evidence>
<accession>A0A7W7CCG3</accession>
<dbReference type="RefSeq" id="WP_185003330.1">
    <property type="nucleotide sequence ID" value="NZ_BAAAUI010000032.1"/>
</dbReference>
<organism evidence="2 3">
    <name type="scientific">Crossiella cryophila</name>
    <dbReference type="NCBI Taxonomy" id="43355"/>
    <lineage>
        <taxon>Bacteria</taxon>
        <taxon>Bacillati</taxon>
        <taxon>Actinomycetota</taxon>
        <taxon>Actinomycetes</taxon>
        <taxon>Pseudonocardiales</taxon>
        <taxon>Pseudonocardiaceae</taxon>
        <taxon>Crossiella</taxon>
    </lineage>
</organism>
<protein>
    <submittedName>
        <fullName evidence="2">Multiple sugar transport system substrate-binding protein</fullName>
    </submittedName>
</protein>
<name>A0A7W7CCG3_9PSEU</name>
<reference evidence="2 3" key="1">
    <citation type="submission" date="2020-08" db="EMBL/GenBank/DDBJ databases">
        <title>Sequencing the genomes of 1000 actinobacteria strains.</title>
        <authorList>
            <person name="Klenk H.-P."/>
        </authorList>
    </citation>
    <scope>NUCLEOTIDE SEQUENCE [LARGE SCALE GENOMIC DNA]</scope>
    <source>
        <strain evidence="2 3">DSM 44230</strain>
    </source>
</reference>
<dbReference type="AlphaFoldDB" id="A0A7W7CCG3"/>
<keyword evidence="3" id="KW-1185">Reference proteome</keyword>
<dbReference type="Pfam" id="PF01547">
    <property type="entry name" value="SBP_bac_1"/>
    <property type="match status" value="1"/>
</dbReference>
<dbReference type="PROSITE" id="PS51257">
    <property type="entry name" value="PROKAR_LIPOPROTEIN"/>
    <property type="match status" value="1"/>
</dbReference>
<dbReference type="InterPro" id="IPR050490">
    <property type="entry name" value="Bact_solute-bd_prot1"/>
</dbReference>
<proteinExistence type="predicted"/>
<dbReference type="PANTHER" id="PTHR43649">
    <property type="entry name" value="ARABINOSE-BINDING PROTEIN-RELATED"/>
    <property type="match status" value="1"/>
</dbReference>
<gene>
    <name evidence="2" type="ORF">HNR67_003489</name>
</gene>
<dbReference type="EMBL" id="JACHMH010000001">
    <property type="protein sequence ID" value="MBB4677371.1"/>
    <property type="molecule type" value="Genomic_DNA"/>
</dbReference>
<keyword evidence="2" id="KW-0762">Sugar transport</keyword>
<dbReference type="Proteomes" id="UP000533598">
    <property type="component" value="Unassembled WGS sequence"/>
</dbReference>